<dbReference type="EMBL" id="CAJOBG010017942">
    <property type="protein sequence ID" value="CAF4313337.1"/>
    <property type="molecule type" value="Genomic_DNA"/>
</dbReference>
<dbReference type="PANTHER" id="PTHR10131">
    <property type="entry name" value="TNF RECEPTOR ASSOCIATED FACTOR"/>
    <property type="match status" value="1"/>
</dbReference>
<dbReference type="Proteomes" id="UP000676336">
    <property type="component" value="Unassembled WGS sequence"/>
</dbReference>
<comment type="caution">
    <text evidence="1">The sequence shown here is derived from an EMBL/GenBank/DDBJ whole genome shotgun (WGS) entry which is preliminary data.</text>
</comment>
<protein>
    <recommendedName>
        <fullName evidence="4">RING-type E3 ubiquitin transferase</fullName>
    </recommendedName>
</protein>
<evidence type="ECO:0008006" key="4">
    <source>
        <dbReference type="Google" id="ProtNLM"/>
    </source>
</evidence>
<keyword evidence="3" id="KW-1185">Reference proteome</keyword>
<dbReference type="SUPFAM" id="SSF49599">
    <property type="entry name" value="TRAF domain-like"/>
    <property type="match status" value="1"/>
</dbReference>
<accession>A0A820IPM7</accession>
<dbReference type="SUPFAM" id="SSF57850">
    <property type="entry name" value="RING/U-box"/>
    <property type="match status" value="1"/>
</dbReference>
<dbReference type="AlphaFoldDB" id="A0A820IPM7"/>
<dbReference type="EMBL" id="CAJOBI010251032">
    <property type="protein sequence ID" value="CAF5104289.1"/>
    <property type="molecule type" value="Genomic_DNA"/>
</dbReference>
<gene>
    <name evidence="1" type="ORF">OVN521_LOCUS31722</name>
    <name evidence="2" type="ORF">SMN809_LOCUS61829</name>
</gene>
<dbReference type="Gene3D" id="3.30.40.10">
    <property type="entry name" value="Zinc/RING finger domain, C3HC4 (zinc finger)"/>
    <property type="match status" value="1"/>
</dbReference>
<evidence type="ECO:0000313" key="2">
    <source>
        <dbReference type="EMBL" id="CAF5104289.1"/>
    </source>
</evidence>
<name>A0A820IPM7_9BILA</name>
<dbReference type="InterPro" id="IPR013083">
    <property type="entry name" value="Znf_RING/FYVE/PHD"/>
</dbReference>
<reference evidence="1" key="1">
    <citation type="submission" date="2021-02" db="EMBL/GenBank/DDBJ databases">
        <authorList>
            <person name="Nowell W R."/>
        </authorList>
    </citation>
    <scope>NUCLEOTIDE SEQUENCE</scope>
</reference>
<feature type="non-terminal residue" evidence="1">
    <location>
        <position position="1"/>
    </location>
</feature>
<evidence type="ECO:0000313" key="3">
    <source>
        <dbReference type="Proteomes" id="UP000663866"/>
    </source>
</evidence>
<dbReference type="Proteomes" id="UP000663866">
    <property type="component" value="Unassembled WGS sequence"/>
</dbReference>
<dbReference type="PANTHER" id="PTHR10131:SF94">
    <property type="entry name" value="TNF RECEPTOR-ASSOCIATED FACTOR 4"/>
    <property type="match status" value="1"/>
</dbReference>
<sequence>ITSMEQKCIPSDRVCDAFDISVGHLECSIYHDLLWKPIACQSCETPFCSACIYRWLIANPNNCLNQCETFVERKCPPFIAKLLAQLHISCYYQSKGCRQIISYEALKKHESECDYQSQQCPGCRLQILKKDFDNHTSGCAAIEFTCQECKLVYERVDAATKHTDTICLRKQLRQLREESKHNKQELHKLTNLWDKMCKLSESYNVFNADKKTIAFSDPEFAKVTIKFNDLPSATAECKNIPIIYRGLKWNKLSYMDKSYAIKTCPKSGFATSFDSCGNLHLAYLKDEASISIESTTETFALISLDACAAWKDDLELTITGYRSLALTDTHTVTLLVDRPQHILLEWDNLDKIIFKSSGGTTDPDSLARSNDTQVVINQLTIGLDL</sequence>
<evidence type="ECO:0000313" key="1">
    <source>
        <dbReference type="EMBL" id="CAF4313337.1"/>
    </source>
</evidence>
<organism evidence="1 3">
    <name type="scientific">Rotaria magnacalcarata</name>
    <dbReference type="NCBI Taxonomy" id="392030"/>
    <lineage>
        <taxon>Eukaryota</taxon>
        <taxon>Metazoa</taxon>
        <taxon>Spiralia</taxon>
        <taxon>Gnathifera</taxon>
        <taxon>Rotifera</taxon>
        <taxon>Eurotatoria</taxon>
        <taxon>Bdelloidea</taxon>
        <taxon>Philodinida</taxon>
        <taxon>Philodinidae</taxon>
        <taxon>Rotaria</taxon>
    </lineage>
</organism>
<proteinExistence type="predicted"/>